<gene>
    <name evidence="6" type="primary">NCL1_34887</name>
    <name evidence="6" type="ORF">TNCT_23931</name>
</gene>
<keyword evidence="2 4" id="KW-0863">Zinc-finger</keyword>
<evidence type="ECO:0000256" key="3">
    <source>
        <dbReference type="ARBA" id="ARBA00022833"/>
    </source>
</evidence>
<dbReference type="GO" id="GO:0008270">
    <property type="term" value="F:zinc ion binding"/>
    <property type="evidence" value="ECO:0007669"/>
    <property type="project" value="UniProtKB-KW"/>
</dbReference>
<organism evidence="6 7">
    <name type="scientific">Trichonephila clavata</name>
    <name type="common">Joro spider</name>
    <name type="synonym">Nephila clavata</name>
    <dbReference type="NCBI Taxonomy" id="2740835"/>
    <lineage>
        <taxon>Eukaryota</taxon>
        <taxon>Metazoa</taxon>
        <taxon>Ecdysozoa</taxon>
        <taxon>Arthropoda</taxon>
        <taxon>Chelicerata</taxon>
        <taxon>Arachnida</taxon>
        <taxon>Araneae</taxon>
        <taxon>Araneomorphae</taxon>
        <taxon>Entelegynae</taxon>
        <taxon>Araneoidea</taxon>
        <taxon>Nephilidae</taxon>
        <taxon>Trichonephila</taxon>
    </lineage>
</organism>
<dbReference type="FunFam" id="3.30.160.60:FF:000446">
    <property type="entry name" value="Zinc finger protein"/>
    <property type="match status" value="1"/>
</dbReference>
<reference evidence="6" key="1">
    <citation type="submission" date="2020-07" db="EMBL/GenBank/DDBJ databases">
        <title>Multicomponent nature underlies the extraordinary mechanical properties of spider dragline silk.</title>
        <authorList>
            <person name="Kono N."/>
            <person name="Nakamura H."/>
            <person name="Mori M."/>
            <person name="Yoshida Y."/>
            <person name="Ohtoshi R."/>
            <person name="Malay A.D."/>
            <person name="Moran D.A.P."/>
            <person name="Tomita M."/>
            <person name="Numata K."/>
            <person name="Arakawa K."/>
        </authorList>
    </citation>
    <scope>NUCLEOTIDE SEQUENCE</scope>
</reference>
<evidence type="ECO:0000256" key="4">
    <source>
        <dbReference type="PROSITE-ProRule" id="PRU00042"/>
    </source>
</evidence>
<dbReference type="GO" id="GO:0005634">
    <property type="term" value="C:nucleus"/>
    <property type="evidence" value="ECO:0007669"/>
    <property type="project" value="UniProtKB-ARBA"/>
</dbReference>
<dbReference type="Proteomes" id="UP000887116">
    <property type="component" value="Unassembled WGS sequence"/>
</dbReference>
<evidence type="ECO:0000313" key="6">
    <source>
        <dbReference type="EMBL" id="GFQ91038.1"/>
    </source>
</evidence>
<keyword evidence="3" id="KW-0862">Zinc</keyword>
<feature type="domain" description="C2H2-type" evidence="5">
    <location>
        <begin position="376"/>
        <end position="411"/>
    </location>
</feature>
<sequence length="433" mass="50136">MDYRCDPCNLDFTDIQQYLDHDCKSYDDQSVTQVCKDISMCTNAFSLFKSSRERYAGNIPANEEQNKCISNDASVGAKRLILDFLKPNENESCKETPNEKSALQQRLKNIEYCNRVQHSIHQRNQESNFNQHSTTFGVGQISEKNAQNGSNPSSLSAEFSPFSFSILDRNPYFITHQKPKSVECREMKHGNNEMNQVVKAKEPVVRNKNEPVSSFSSPSHRIPNITYLNLEKYSKWRQTNLCSTGKSNIVCEEWKNGHIMYPRQKEVNTTLQTQTTRDTQNKMSASNSLLRRCSNVYSKKTPIEQNILGRSLSFKENEIGCNVHYQHTKRRGSFEEKYQKHSSSTRHRTNAKEEIKVCDAVENSYKEKPKLMKNNGTCTREKPHVIAICGKRFEQKRHLKQHYITHTTEKTCVCKFCGNEYKLRRGLEKHVCP</sequence>
<evidence type="ECO:0000259" key="5">
    <source>
        <dbReference type="PROSITE" id="PS50157"/>
    </source>
</evidence>
<comment type="caution">
    <text evidence="6">The sequence shown here is derived from an EMBL/GenBank/DDBJ whole genome shotgun (WGS) entry which is preliminary data.</text>
</comment>
<dbReference type="OrthoDB" id="6461036at2759"/>
<evidence type="ECO:0000256" key="2">
    <source>
        <dbReference type="ARBA" id="ARBA00022771"/>
    </source>
</evidence>
<dbReference type="InterPro" id="IPR036236">
    <property type="entry name" value="Znf_C2H2_sf"/>
</dbReference>
<protein>
    <submittedName>
        <fullName evidence="6">Zinc finger protein</fullName>
    </submittedName>
</protein>
<keyword evidence="1" id="KW-0479">Metal-binding</keyword>
<dbReference type="EMBL" id="BMAO01013801">
    <property type="protein sequence ID" value="GFQ91038.1"/>
    <property type="molecule type" value="Genomic_DNA"/>
</dbReference>
<dbReference type="AlphaFoldDB" id="A0A8X6L274"/>
<evidence type="ECO:0000256" key="1">
    <source>
        <dbReference type="ARBA" id="ARBA00022723"/>
    </source>
</evidence>
<name>A0A8X6L274_TRICU</name>
<dbReference type="Gene3D" id="3.30.160.60">
    <property type="entry name" value="Classic Zinc Finger"/>
    <property type="match status" value="1"/>
</dbReference>
<proteinExistence type="predicted"/>
<evidence type="ECO:0000313" key="7">
    <source>
        <dbReference type="Proteomes" id="UP000887116"/>
    </source>
</evidence>
<accession>A0A8X6L274</accession>
<dbReference type="InterPro" id="IPR013087">
    <property type="entry name" value="Znf_C2H2_type"/>
</dbReference>
<dbReference type="PROSITE" id="PS50157">
    <property type="entry name" value="ZINC_FINGER_C2H2_2"/>
    <property type="match status" value="1"/>
</dbReference>
<dbReference type="SUPFAM" id="SSF57667">
    <property type="entry name" value="beta-beta-alpha zinc fingers"/>
    <property type="match status" value="1"/>
</dbReference>
<keyword evidence="7" id="KW-1185">Reference proteome</keyword>